<feature type="region of interest" description="Disordered" evidence="1">
    <location>
        <begin position="668"/>
        <end position="699"/>
    </location>
</feature>
<accession>A0A1W5IWT5</accession>
<reference evidence="2" key="2">
    <citation type="journal article" date="2017" name="J. Evol. Biol.">
        <title>Genetic Basis for Soma is Present in Undifferentiated Volvocine Green Algae.</title>
        <authorList>
            <person name="Grochau-Wright Z.I."/>
            <person name="Hanschen E.R."/>
            <person name="Ferris P.J."/>
            <person name="Hamaji T."/>
            <person name="Nozaki H."/>
            <person name="Olson B.J.S.C."/>
            <person name="Michod R.E."/>
        </authorList>
    </citation>
    <scope>NUCLEOTIDE SEQUENCE</scope>
    <source>
        <strain evidence="2">Arizona</strain>
    </source>
</reference>
<evidence type="ECO:0000256" key="1">
    <source>
        <dbReference type="SAM" id="MobiDB-lite"/>
    </source>
</evidence>
<dbReference type="EMBL" id="KT232177">
    <property type="protein sequence ID" value="ALD82628.1"/>
    <property type="molecule type" value="Genomic_DNA"/>
</dbReference>
<gene>
    <name evidence="2" type="primary">rlsA</name>
</gene>
<dbReference type="AlphaFoldDB" id="A0A1W5IWT5"/>
<feature type="compositionally biased region" description="Low complexity" evidence="1">
    <location>
        <begin position="118"/>
        <end position="139"/>
    </location>
</feature>
<name>A0A1W5IWT5_9CHLO</name>
<feature type="region of interest" description="Disordered" evidence="1">
    <location>
        <begin position="177"/>
        <end position="203"/>
    </location>
</feature>
<feature type="compositionally biased region" description="Pro residues" evidence="1">
    <location>
        <begin position="184"/>
        <end position="196"/>
    </location>
</feature>
<protein>
    <submittedName>
        <fullName evidence="2">RlsA</fullName>
    </submittedName>
</protein>
<organism evidence="2">
    <name type="scientific">Pleodorina californica</name>
    <dbReference type="NCBI Taxonomy" id="47285"/>
    <lineage>
        <taxon>Eukaryota</taxon>
        <taxon>Viridiplantae</taxon>
        <taxon>Chlorophyta</taxon>
        <taxon>core chlorophytes</taxon>
        <taxon>Chlorophyceae</taxon>
        <taxon>CS clade</taxon>
        <taxon>Chlamydomonadales</taxon>
        <taxon>Volvocaceae</taxon>
        <taxon>Pleodorina</taxon>
    </lineage>
</organism>
<feature type="region of interest" description="Disordered" evidence="1">
    <location>
        <begin position="117"/>
        <end position="159"/>
    </location>
</feature>
<evidence type="ECO:0000313" key="2">
    <source>
        <dbReference type="EMBL" id="ALD82628.1"/>
    </source>
</evidence>
<reference evidence="2" key="1">
    <citation type="submission" date="2015-06" db="EMBL/GenBank/DDBJ databases">
        <authorList>
            <person name="Hoefler B.C."/>
            <person name="Straight P.D."/>
        </authorList>
    </citation>
    <scope>NUCLEOTIDE SEQUENCE</scope>
    <source>
        <strain evidence="2">Arizona</strain>
    </source>
</reference>
<proteinExistence type="predicted"/>
<sequence length="872" mass="90509">MSFQNICTSHRFSCHFLEADGCEDANDGAVLTAGPALQPGNSDGAAVASTAAGGLVTSRPSSLKFAVTPPERSAVIPPMKRRLITLSTAGNLKISPLSNQQLHHHRIYPIRRPSLDGAANRAAAAPAPEAREPAGSQQSQPPPPPSTPSRHPHTPNSHLEGIRWELSPRDDNILHDVYHHVPSSPEPPQPPLPPATPRGMVPRVGGTLGGGDGGDSGCFTMPRLVLRPVRPLAKPAFGEGSCGAQILVLGDEAAFSGGVAAPAAHGLHSQQPQSKEEAMTIAATRLSATGGSSGGDGFAPMDVDADGSQLAEPWRSGPSFPHLQIQQPHSNHRENRYQQQDHPHHEYAQCFHADLRRSRNQRLPLSETADLLSGGDSADVHAGAAVAAAATVATAAAAEGGDSGGELDAAAAAVAAAAMAGLTWTTIEVTVAVRPKAGGSKRSNRVGPGGIVHEMHNGYMQGPACGVFDLTRYLTGRDCVRHCGRWISRSQFEKVGGSTMAKWYRSIRVLPDLEPLGEWLERHDMPVLRGPARRSRKRAAADSDDEMVSWHCDEAKGPDSAWGIGAAATGATGTGALVAAASEQDTSTAAPGSMPPPSETLANRMLLQQRDGSGGDDLLVQRLLSTWPLSQPFLRPPLSSTAASTVAAAAAEPPPAAVVTPRCFTEANGSRGGAAKPHHGPLPRPSALGDAHGASPPLLPATASDAPSTFAMALLGRARVSGMQLSISPQSPRLFQSHPQPDSARKPLLAQAAAEQHGTMQAQWMQSDGPSMTAVSGMPPPLLLPPPRGQQLEDHRSAPGRPRLLLHRTAAAGPDDGRGAAQPYLFAVQAPPGMLYRAAGGGVAASGSGLGAADAGAVLDSSMSGAWRLARE</sequence>